<dbReference type="PANTHER" id="PTHR34985:SF1">
    <property type="entry name" value="SLR0554 PROTEIN"/>
    <property type="match status" value="1"/>
</dbReference>
<evidence type="ECO:0000256" key="1">
    <source>
        <dbReference type="SAM" id="MobiDB-lite"/>
    </source>
</evidence>
<feature type="compositionally biased region" description="Basic and acidic residues" evidence="1">
    <location>
        <begin position="733"/>
        <end position="742"/>
    </location>
</feature>
<evidence type="ECO:0000259" key="3">
    <source>
        <dbReference type="Pfam" id="PF08800"/>
    </source>
</evidence>
<dbReference type="PANTHER" id="PTHR34985">
    <property type="entry name" value="SLR0554 PROTEIN"/>
    <property type="match status" value="1"/>
</dbReference>
<feature type="compositionally biased region" description="Polar residues" evidence="1">
    <location>
        <begin position="718"/>
        <end position="732"/>
    </location>
</feature>
<dbReference type="EMBL" id="FNCQ01000004">
    <property type="protein sequence ID" value="SDG45320.1"/>
    <property type="molecule type" value="Genomic_DNA"/>
</dbReference>
<proteinExistence type="predicted"/>
<feature type="region of interest" description="Disordered" evidence="1">
    <location>
        <begin position="718"/>
        <end position="742"/>
    </location>
</feature>
<dbReference type="Pfam" id="PF05272">
    <property type="entry name" value="VapE-like_dom"/>
    <property type="match status" value="1"/>
</dbReference>
<reference evidence="5" key="1">
    <citation type="submission" date="2016-10" db="EMBL/GenBank/DDBJ databases">
        <authorList>
            <person name="Varghese N."/>
            <person name="Submissions S."/>
        </authorList>
    </citation>
    <scope>NUCLEOTIDE SEQUENCE [LARGE SCALE GENOMIC DNA]</scope>
    <source>
        <strain evidence="5">BP1-148</strain>
    </source>
</reference>
<dbReference type="AlphaFoldDB" id="A0A1G7UEW9"/>
<dbReference type="InterPro" id="IPR014907">
    <property type="entry name" value="BT4734-like_N"/>
</dbReference>
<accession>A0A1G7UEW9</accession>
<feature type="domain" description="Virulence-associated protein E-like" evidence="2">
    <location>
        <begin position="418"/>
        <end position="641"/>
    </location>
</feature>
<name>A0A1G7UEW9_9BACT</name>
<dbReference type="InterPro" id="IPR007936">
    <property type="entry name" value="VapE-like_dom"/>
</dbReference>
<evidence type="ECO:0000259" key="2">
    <source>
        <dbReference type="Pfam" id="PF05272"/>
    </source>
</evidence>
<organism evidence="4 5">
    <name type="scientific">Prevotella communis</name>
    <dbReference type="NCBI Taxonomy" id="2913614"/>
    <lineage>
        <taxon>Bacteria</taxon>
        <taxon>Pseudomonadati</taxon>
        <taxon>Bacteroidota</taxon>
        <taxon>Bacteroidia</taxon>
        <taxon>Bacteroidales</taxon>
        <taxon>Prevotellaceae</taxon>
        <taxon>Prevotella</taxon>
    </lineage>
</organism>
<sequence length="742" mass="85710">MNLQDIKVSIFNNLSSYESKPINLNTVLWWIKNDQSVAQKTELYRNLAMTITRKEANKKVKDAMMPAFSVAVLLNGVGRQTTHVTRVTGLSICDIDHVVSEKVKVNSEKFATAMNTMFQKIIADPHTVLAYRTISGEGFRVIFCYEDEQGMPPENGILYRAAYRKGNQYYAELCGVAYDGQCGDITRLSGIAHDADAVLNLNAEPFIITDDEAAAANTAADTESGKRRKDDPVGTHHAEVEAAWAVIELMLAKRDITYGPGTHHHYVMHATHLFNHFGVAKEEVLAWAAQNWCDFDQKQRESIIHWVYQNRQDEHGRWRLNKGGRPKEVSMITLPDIVKWLSSNKVEVTYNQISDQTSYTENNGEWKPMEDSDICSLRRRMAADTGKRVLKSDLKDMLMSDYAHRIHPVRDYVRQLPTWDKVDRVSQLAAHVHIDPVQEGQKPEEAQELFLWALHKWLVATMADWLSDDICNETILTLIGPQGVYKTTFFRYLLPPTLRPYYLENSSNSFSQKDDQIALVENCLVEIEEIDMFKDRDNAELKSLSTKVTLKVRRPYDKFVMTKHRLASLCATGNQEHFLTDKTGNRRWLCFRVANIDNPRVWDFNYEQLYAQLRDEYYDGFTYWFDKADEERMQQQNENFRIVSDEEQFIRDRFRKPRPGEPFKYLNAATIAQMISYNHQPITSRSVALVMKSLGFHAERKTMGRYYKLYVMDSNESQRTISNSPSESAKNQTVEKDLPFLP</sequence>
<dbReference type="STRING" id="645274.SAMN04487901_10478"/>
<dbReference type="Pfam" id="PF08800">
    <property type="entry name" value="BT4734-like_N"/>
    <property type="match status" value="1"/>
</dbReference>
<feature type="domain" description="BT4734-like N-terminal" evidence="3">
    <location>
        <begin position="60"/>
        <end position="197"/>
    </location>
</feature>
<evidence type="ECO:0000313" key="5">
    <source>
        <dbReference type="Proteomes" id="UP000198779"/>
    </source>
</evidence>
<dbReference type="Proteomes" id="UP000198779">
    <property type="component" value="Unassembled WGS sequence"/>
</dbReference>
<dbReference type="RefSeq" id="WP_091815601.1">
    <property type="nucleotide sequence ID" value="NZ_FNCQ01000004.1"/>
</dbReference>
<keyword evidence="5" id="KW-1185">Reference proteome</keyword>
<evidence type="ECO:0000313" key="4">
    <source>
        <dbReference type="EMBL" id="SDG45320.1"/>
    </source>
</evidence>
<protein>
    <submittedName>
        <fullName evidence="4">Virulence-associated protein E</fullName>
    </submittedName>
</protein>
<gene>
    <name evidence="4" type="ORF">SAMN04487901_10478</name>
</gene>